<gene>
    <name evidence="8" type="ORF">SAMN05421807_11319</name>
</gene>
<dbReference type="Pfam" id="PF00849">
    <property type="entry name" value="PseudoU_synth_2"/>
    <property type="match status" value="1"/>
</dbReference>
<name>A0A1M5VNF9_9BACI</name>
<dbReference type="PROSITE" id="PS01129">
    <property type="entry name" value="PSI_RLU"/>
    <property type="match status" value="1"/>
</dbReference>
<dbReference type="InterPro" id="IPR006145">
    <property type="entry name" value="PsdUridine_synth_RsuA/RluA"/>
</dbReference>
<dbReference type="GO" id="GO:0140098">
    <property type="term" value="F:catalytic activity, acting on RNA"/>
    <property type="evidence" value="ECO:0007669"/>
    <property type="project" value="UniProtKB-ARBA"/>
</dbReference>
<feature type="active site" evidence="4">
    <location>
        <position position="133"/>
    </location>
</feature>
<dbReference type="GO" id="GO:0003723">
    <property type="term" value="F:RNA binding"/>
    <property type="evidence" value="ECO:0007669"/>
    <property type="project" value="UniProtKB-KW"/>
</dbReference>
<evidence type="ECO:0000256" key="3">
    <source>
        <dbReference type="ARBA" id="ARBA00023235"/>
    </source>
</evidence>
<comment type="catalytic activity">
    <reaction evidence="1 6">
        <text>a uridine in RNA = a pseudouridine in RNA</text>
        <dbReference type="Rhea" id="RHEA:48348"/>
        <dbReference type="Rhea" id="RHEA-COMP:12068"/>
        <dbReference type="Rhea" id="RHEA-COMP:12069"/>
        <dbReference type="ChEBI" id="CHEBI:65314"/>
        <dbReference type="ChEBI" id="CHEBI:65315"/>
    </reaction>
</comment>
<sequence length="297" mass="33306">MKWIIKQQHEGMLLRDYIRQVQGVSRRILKAIKFEGGLILVNNVEQSVRYVLKEGDEVEITLPIEKKGNFMVPGEVPLSIIYEDKDIIVLDKQAGVAVLPSYHYPTGTIANGLLAHYEQQNSASTVHIVTRLDKDTSGLMLVAKHRYSHSVLSTSQQAGELKRKYQAIIAGALSKTSGTIDAPIGRKEDSIIEREIREDGKRAITHYHVECNLTDCSFVTVQLETGRTHQIRVHFSSIGHPLYGDSLYGGDVSVIQRQALHCYALTFPHPITKQTLCFSVDLPFDMVNALRKLKTSL</sequence>
<dbReference type="PROSITE" id="PS50889">
    <property type="entry name" value="S4"/>
    <property type="match status" value="1"/>
</dbReference>
<dbReference type="GO" id="GO:0009982">
    <property type="term" value="F:pseudouridine synthase activity"/>
    <property type="evidence" value="ECO:0007669"/>
    <property type="project" value="InterPro"/>
</dbReference>
<accession>A0A1M5VNF9</accession>
<dbReference type="InterPro" id="IPR020103">
    <property type="entry name" value="PsdUridine_synth_cat_dom_sf"/>
</dbReference>
<evidence type="ECO:0000256" key="1">
    <source>
        <dbReference type="ARBA" id="ARBA00000073"/>
    </source>
</evidence>
<proteinExistence type="inferred from homology"/>
<feature type="domain" description="Pseudouridine synthase RsuA/RluA-like" evidence="7">
    <location>
        <begin position="86"/>
        <end position="237"/>
    </location>
</feature>
<keyword evidence="5" id="KW-0694">RNA-binding</keyword>
<dbReference type="EC" id="5.4.99.-" evidence="6"/>
<evidence type="ECO:0000313" key="9">
    <source>
        <dbReference type="Proteomes" id="UP000184079"/>
    </source>
</evidence>
<evidence type="ECO:0000256" key="6">
    <source>
        <dbReference type="RuleBase" id="RU362028"/>
    </source>
</evidence>
<dbReference type="OrthoDB" id="9807829at2"/>
<dbReference type="InterPro" id="IPR050188">
    <property type="entry name" value="RluA_PseudoU_synthase"/>
</dbReference>
<keyword evidence="9" id="KW-1185">Reference proteome</keyword>
<dbReference type="Gene3D" id="3.30.2350.10">
    <property type="entry name" value="Pseudouridine synthase"/>
    <property type="match status" value="1"/>
</dbReference>
<dbReference type="PANTHER" id="PTHR21600:SF35">
    <property type="entry name" value="PSEUDOURIDINE SYNTHASE"/>
    <property type="match status" value="1"/>
</dbReference>
<dbReference type="GO" id="GO:0000455">
    <property type="term" value="P:enzyme-directed rRNA pseudouridine synthesis"/>
    <property type="evidence" value="ECO:0007669"/>
    <property type="project" value="TreeGrafter"/>
</dbReference>
<dbReference type="InterPro" id="IPR006224">
    <property type="entry name" value="PsdUridine_synth_RluA-like_CS"/>
</dbReference>
<evidence type="ECO:0000256" key="2">
    <source>
        <dbReference type="ARBA" id="ARBA00010876"/>
    </source>
</evidence>
<evidence type="ECO:0000256" key="4">
    <source>
        <dbReference type="PIRSR" id="PIRSR606225-1"/>
    </source>
</evidence>
<dbReference type="CDD" id="cd02869">
    <property type="entry name" value="PseudoU_synth_RluA_like"/>
    <property type="match status" value="1"/>
</dbReference>
<comment type="function">
    <text evidence="6">Responsible for synthesis of pseudouridine from uracil.</text>
</comment>
<evidence type="ECO:0000259" key="7">
    <source>
        <dbReference type="Pfam" id="PF00849"/>
    </source>
</evidence>
<dbReference type="SUPFAM" id="SSF55120">
    <property type="entry name" value="Pseudouridine synthase"/>
    <property type="match status" value="1"/>
</dbReference>
<dbReference type="AlphaFoldDB" id="A0A1M5VNF9"/>
<evidence type="ECO:0000256" key="5">
    <source>
        <dbReference type="PROSITE-ProRule" id="PRU00182"/>
    </source>
</evidence>
<organism evidence="8 9">
    <name type="scientific">Virgibacillus chiguensis</name>
    <dbReference type="NCBI Taxonomy" id="411959"/>
    <lineage>
        <taxon>Bacteria</taxon>
        <taxon>Bacillati</taxon>
        <taxon>Bacillota</taxon>
        <taxon>Bacilli</taxon>
        <taxon>Bacillales</taxon>
        <taxon>Bacillaceae</taxon>
        <taxon>Virgibacillus</taxon>
    </lineage>
</organism>
<evidence type="ECO:0000313" key="8">
    <source>
        <dbReference type="EMBL" id="SHH76750.1"/>
    </source>
</evidence>
<reference evidence="9" key="1">
    <citation type="submission" date="2016-11" db="EMBL/GenBank/DDBJ databases">
        <authorList>
            <person name="Varghese N."/>
            <person name="Submissions S."/>
        </authorList>
    </citation>
    <scope>NUCLEOTIDE SEQUENCE [LARGE SCALE GENOMIC DNA]</scope>
    <source>
        <strain evidence="9">CGMCC 1.6496</strain>
    </source>
</reference>
<dbReference type="Proteomes" id="UP000184079">
    <property type="component" value="Unassembled WGS sequence"/>
</dbReference>
<dbReference type="NCBIfam" id="TIGR00005">
    <property type="entry name" value="rluA_subfam"/>
    <property type="match status" value="1"/>
</dbReference>
<dbReference type="EMBL" id="FQXD01000013">
    <property type="protein sequence ID" value="SHH76750.1"/>
    <property type="molecule type" value="Genomic_DNA"/>
</dbReference>
<protein>
    <recommendedName>
        <fullName evidence="6">Pseudouridine synthase</fullName>
        <ecNumber evidence="6">5.4.99.-</ecNumber>
    </recommendedName>
</protein>
<comment type="similarity">
    <text evidence="2 6">Belongs to the pseudouridine synthase RluA family.</text>
</comment>
<dbReference type="InterPro" id="IPR006225">
    <property type="entry name" value="PsdUridine_synth_RluC/D"/>
</dbReference>
<dbReference type="PANTHER" id="PTHR21600">
    <property type="entry name" value="MITOCHONDRIAL RNA PSEUDOURIDINE SYNTHASE"/>
    <property type="match status" value="1"/>
</dbReference>
<dbReference type="FunFam" id="3.30.2350.10:FF:000005">
    <property type="entry name" value="Pseudouridine synthase"/>
    <property type="match status" value="1"/>
</dbReference>
<keyword evidence="3 6" id="KW-0413">Isomerase</keyword>